<feature type="transmembrane region" description="Helical" evidence="2">
    <location>
        <begin position="41"/>
        <end position="60"/>
    </location>
</feature>
<dbReference type="Pfam" id="PF09578">
    <property type="entry name" value="Spore_YabQ"/>
    <property type="match status" value="1"/>
</dbReference>
<name>A0A7G9G9M6_9FIRM</name>
<feature type="transmembrane region" description="Helical" evidence="2">
    <location>
        <begin position="72"/>
        <end position="94"/>
    </location>
</feature>
<feature type="compositionally biased region" description="Polar residues" evidence="1">
    <location>
        <begin position="171"/>
        <end position="180"/>
    </location>
</feature>
<organism evidence="3 4">
    <name type="scientific">Wansuia hejianensis</name>
    <dbReference type="NCBI Taxonomy" id="2763667"/>
    <lineage>
        <taxon>Bacteria</taxon>
        <taxon>Bacillati</taxon>
        <taxon>Bacillota</taxon>
        <taxon>Clostridia</taxon>
        <taxon>Lachnospirales</taxon>
        <taxon>Lachnospiraceae</taxon>
        <taxon>Wansuia</taxon>
    </lineage>
</organism>
<feature type="compositionally biased region" description="Basic residues" evidence="1">
    <location>
        <begin position="150"/>
        <end position="170"/>
    </location>
</feature>
<proteinExistence type="predicted"/>
<feature type="region of interest" description="Disordered" evidence="1">
    <location>
        <begin position="138"/>
        <end position="180"/>
    </location>
</feature>
<keyword evidence="2" id="KW-1133">Transmembrane helix</keyword>
<accession>A0A7G9G9M6</accession>
<protein>
    <submittedName>
        <fullName evidence="3">Spore cortex biosynthesis protein YabQ</fullName>
    </submittedName>
</protein>
<dbReference type="KEGG" id="whj:H9Q79_11275"/>
<dbReference type="AlphaFoldDB" id="A0A7G9G9M6"/>
<dbReference type="InterPro" id="IPR019074">
    <property type="entry name" value="YabQ"/>
</dbReference>
<dbReference type="RefSeq" id="WP_408646423.1">
    <property type="nucleotide sequence ID" value="NZ_CP060635.1"/>
</dbReference>
<dbReference type="EMBL" id="CP060635">
    <property type="protein sequence ID" value="QNM07508.1"/>
    <property type="molecule type" value="Genomic_DNA"/>
</dbReference>
<keyword evidence="2" id="KW-0812">Transmembrane</keyword>
<keyword evidence="4" id="KW-1185">Reference proteome</keyword>
<feature type="transmembrane region" description="Helical" evidence="2">
    <location>
        <begin position="12"/>
        <end position="29"/>
    </location>
</feature>
<evidence type="ECO:0000313" key="3">
    <source>
        <dbReference type="EMBL" id="QNM07508.1"/>
    </source>
</evidence>
<dbReference type="NCBIfam" id="TIGR02893">
    <property type="entry name" value="spore_yabQ"/>
    <property type="match status" value="1"/>
</dbReference>
<evidence type="ECO:0000256" key="2">
    <source>
        <dbReference type="SAM" id="Phobius"/>
    </source>
</evidence>
<evidence type="ECO:0000313" key="4">
    <source>
        <dbReference type="Proteomes" id="UP000515860"/>
    </source>
</evidence>
<keyword evidence="2" id="KW-0472">Membrane</keyword>
<sequence length="180" mass="20722">MSGYMTRELLLFVKSFWYGASLLLLYDILRIFRKAFRHGKILTATEDIIYWVFCAVYLFSKFYQENSGILRAYLFAGVLLGVFACSASISTPFVKCGAWLLNGCKKILGIPLKGVKKIIKRLKNQLFRFKIYVNNSRGEKKEEGSLHPSQKPRRRKCAPGGKHEKRKKQKQPQSNESTSE</sequence>
<gene>
    <name evidence="3" type="ORF">H9Q79_11275</name>
</gene>
<dbReference type="Proteomes" id="UP000515860">
    <property type="component" value="Chromosome"/>
</dbReference>
<reference evidence="3 4" key="1">
    <citation type="submission" date="2020-08" db="EMBL/GenBank/DDBJ databases">
        <authorList>
            <person name="Liu C."/>
            <person name="Sun Q."/>
        </authorList>
    </citation>
    <scope>NUCLEOTIDE SEQUENCE [LARGE SCALE GENOMIC DNA]</scope>
    <source>
        <strain evidence="3 4">NSJ-29</strain>
    </source>
</reference>
<evidence type="ECO:0000256" key="1">
    <source>
        <dbReference type="SAM" id="MobiDB-lite"/>
    </source>
</evidence>